<dbReference type="AlphaFoldDB" id="M6BP76"/>
<accession>M6BP76</accession>
<comment type="caution">
    <text evidence="1">The sequence shown here is derived from an EMBL/GenBank/DDBJ whole genome shotgun (WGS) entry which is preliminary data.</text>
</comment>
<dbReference type="InterPro" id="IPR037171">
    <property type="entry name" value="NagB/RpiA_transferase-like"/>
</dbReference>
<gene>
    <name evidence="1" type="ORF">LEP1GSC016_1073</name>
</gene>
<proteinExistence type="predicted"/>
<sequence length="92" mass="10045">MKDKFISALSSIKSGQRVFIHSVAAAPALLIDALAARANELSNVEIIHLHTEGKAPYAEPGMEGKFFTNALFVAANTRRPSRKGEEIIFQFS</sequence>
<dbReference type="SUPFAM" id="SSF100950">
    <property type="entry name" value="NagB/RpiA/CoA transferase-like"/>
    <property type="match status" value="1"/>
</dbReference>
<reference evidence="1 2" key="1">
    <citation type="submission" date="2013-01" db="EMBL/GenBank/DDBJ databases">
        <authorList>
            <person name="Harkins D.M."/>
            <person name="Durkin A.S."/>
            <person name="Brinkac L.M."/>
            <person name="Haft D.H."/>
            <person name="Selengut J.D."/>
            <person name="Sanka R."/>
            <person name="DePew J."/>
            <person name="Purushe J."/>
            <person name="Galloway R.L."/>
            <person name="Vinetz J.M."/>
            <person name="Sutton G.G."/>
            <person name="Nierman W.C."/>
            <person name="Fouts D.E."/>
        </authorList>
    </citation>
    <scope>NUCLEOTIDE SEQUENCE [LARGE SCALE GENOMIC DNA]</scope>
    <source>
        <strain evidence="1 2">Sponselee CDC</strain>
    </source>
</reference>
<dbReference type="Proteomes" id="UP000011873">
    <property type="component" value="Unassembled WGS sequence"/>
</dbReference>
<dbReference type="PANTHER" id="PTHR21432">
    <property type="entry name" value="ACETYL-COA HYDROLASE-RELATED"/>
    <property type="match status" value="1"/>
</dbReference>
<dbReference type="PATRIC" id="fig|1218567.3.peg.3967"/>
<dbReference type="PANTHER" id="PTHR21432:SF20">
    <property type="entry name" value="ACETYL-COA HYDROLASE"/>
    <property type="match status" value="1"/>
</dbReference>
<evidence type="ECO:0008006" key="3">
    <source>
        <dbReference type="Google" id="ProtNLM"/>
    </source>
</evidence>
<protein>
    <recommendedName>
        <fullName evidence="3">4-hydroxybutyrate CoA-transferase</fullName>
    </recommendedName>
</protein>
<dbReference type="EMBL" id="ANMU01000164">
    <property type="protein sequence ID" value="EMJ78153.1"/>
    <property type="molecule type" value="Genomic_DNA"/>
</dbReference>
<organism evidence="1 2">
    <name type="scientific">Leptospira borgpetersenii serovar Hardjo-bovis str. Sponselee</name>
    <dbReference type="NCBI Taxonomy" id="1303729"/>
    <lineage>
        <taxon>Bacteria</taxon>
        <taxon>Pseudomonadati</taxon>
        <taxon>Spirochaetota</taxon>
        <taxon>Spirochaetia</taxon>
        <taxon>Leptospirales</taxon>
        <taxon>Leptospiraceae</taxon>
        <taxon>Leptospira</taxon>
    </lineage>
</organism>
<dbReference type="Gene3D" id="3.40.1080.10">
    <property type="entry name" value="Glutaconate Coenzyme A-transferase"/>
    <property type="match status" value="1"/>
</dbReference>
<dbReference type="GO" id="GO:0008775">
    <property type="term" value="F:acetate CoA-transferase activity"/>
    <property type="evidence" value="ECO:0007669"/>
    <property type="project" value="InterPro"/>
</dbReference>
<evidence type="ECO:0000313" key="2">
    <source>
        <dbReference type="Proteomes" id="UP000011873"/>
    </source>
</evidence>
<dbReference type="GO" id="GO:0006083">
    <property type="term" value="P:acetate metabolic process"/>
    <property type="evidence" value="ECO:0007669"/>
    <property type="project" value="InterPro"/>
</dbReference>
<evidence type="ECO:0000313" key="1">
    <source>
        <dbReference type="EMBL" id="EMJ78153.1"/>
    </source>
</evidence>
<dbReference type="InterPro" id="IPR046433">
    <property type="entry name" value="ActCoA_hydro"/>
</dbReference>
<name>M6BP76_LEPBO</name>